<dbReference type="SUPFAM" id="SSF56436">
    <property type="entry name" value="C-type lectin-like"/>
    <property type="match status" value="1"/>
</dbReference>
<reference evidence="4 5" key="1">
    <citation type="journal article" date="2021" name="Elife">
        <title>Chloroplast acquisition without the gene transfer in kleptoplastic sea slugs, Plakobranchus ocellatus.</title>
        <authorList>
            <person name="Maeda T."/>
            <person name="Takahashi S."/>
            <person name="Yoshida T."/>
            <person name="Shimamura S."/>
            <person name="Takaki Y."/>
            <person name="Nagai Y."/>
            <person name="Toyoda A."/>
            <person name="Suzuki Y."/>
            <person name="Arimoto A."/>
            <person name="Ishii H."/>
            <person name="Satoh N."/>
            <person name="Nishiyama T."/>
            <person name="Hasebe M."/>
            <person name="Maruyama T."/>
            <person name="Minagawa J."/>
            <person name="Obokata J."/>
            <person name="Shigenobu S."/>
        </authorList>
    </citation>
    <scope>NUCLEOTIDE SEQUENCE [LARGE SCALE GENOMIC DNA]</scope>
</reference>
<dbReference type="CDD" id="cd00037">
    <property type="entry name" value="CLECT"/>
    <property type="match status" value="1"/>
</dbReference>
<evidence type="ECO:0000256" key="1">
    <source>
        <dbReference type="ARBA" id="ARBA00023157"/>
    </source>
</evidence>
<name>A0AAV4C8T2_9GAST</name>
<evidence type="ECO:0000313" key="5">
    <source>
        <dbReference type="Proteomes" id="UP000735302"/>
    </source>
</evidence>
<feature type="domain" description="C-type lectin" evidence="3">
    <location>
        <begin position="28"/>
        <end position="143"/>
    </location>
</feature>
<keyword evidence="2" id="KW-0732">Signal</keyword>
<dbReference type="InterPro" id="IPR001304">
    <property type="entry name" value="C-type_lectin-like"/>
</dbReference>
<organism evidence="4 5">
    <name type="scientific">Plakobranchus ocellatus</name>
    <dbReference type="NCBI Taxonomy" id="259542"/>
    <lineage>
        <taxon>Eukaryota</taxon>
        <taxon>Metazoa</taxon>
        <taxon>Spiralia</taxon>
        <taxon>Lophotrochozoa</taxon>
        <taxon>Mollusca</taxon>
        <taxon>Gastropoda</taxon>
        <taxon>Heterobranchia</taxon>
        <taxon>Euthyneura</taxon>
        <taxon>Panpulmonata</taxon>
        <taxon>Sacoglossa</taxon>
        <taxon>Placobranchoidea</taxon>
        <taxon>Plakobranchidae</taxon>
        <taxon>Plakobranchus</taxon>
    </lineage>
</organism>
<comment type="caution">
    <text evidence="4">The sequence shown here is derived from an EMBL/GenBank/DDBJ whole genome shotgun (WGS) entry which is preliminary data.</text>
</comment>
<proteinExistence type="predicted"/>
<keyword evidence="5" id="KW-1185">Reference proteome</keyword>
<dbReference type="InterPro" id="IPR016186">
    <property type="entry name" value="C-type_lectin-like/link_sf"/>
</dbReference>
<feature type="chain" id="PRO_5043763878" description="C-type lectin domain-containing protein" evidence="2">
    <location>
        <begin position="18"/>
        <end position="176"/>
    </location>
</feature>
<dbReference type="InterPro" id="IPR018378">
    <property type="entry name" value="C-type_lectin_CS"/>
</dbReference>
<dbReference type="AlphaFoldDB" id="A0AAV4C8T2"/>
<dbReference type="PROSITE" id="PS00615">
    <property type="entry name" value="C_TYPE_LECTIN_1"/>
    <property type="match status" value="1"/>
</dbReference>
<dbReference type="InterPro" id="IPR016187">
    <property type="entry name" value="CTDL_fold"/>
</dbReference>
<evidence type="ECO:0000313" key="4">
    <source>
        <dbReference type="EMBL" id="GFO27489.1"/>
    </source>
</evidence>
<dbReference type="EMBL" id="BLXT01005922">
    <property type="protein sequence ID" value="GFO27489.1"/>
    <property type="molecule type" value="Genomic_DNA"/>
</dbReference>
<dbReference type="Pfam" id="PF00059">
    <property type="entry name" value="Lectin_C"/>
    <property type="match status" value="1"/>
</dbReference>
<dbReference type="Gene3D" id="3.10.100.10">
    <property type="entry name" value="Mannose-Binding Protein A, subunit A"/>
    <property type="match status" value="1"/>
</dbReference>
<feature type="signal peptide" evidence="2">
    <location>
        <begin position="1"/>
        <end position="17"/>
    </location>
</feature>
<sequence>MMFQIFFSFGLISQVYSRPYCPPDFASHGAYCFLLTEKKSPGETADANCQARGASGFEVISWSDQNAAEDFLKSEKETEMVWLRGYVVYSKFRQTDTYFLWVSDLHPKIKNFKELDLEKGKGRCVAMDPRDDYHWKRQNCDKKQLKALCVIKLRRYKWRNLENVKERPAQDSDFVL</sequence>
<gene>
    <name evidence="4" type="ORF">PoB_005399400</name>
</gene>
<evidence type="ECO:0000259" key="3">
    <source>
        <dbReference type="PROSITE" id="PS50041"/>
    </source>
</evidence>
<dbReference type="PROSITE" id="PS50041">
    <property type="entry name" value="C_TYPE_LECTIN_2"/>
    <property type="match status" value="1"/>
</dbReference>
<dbReference type="Proteomes" id="UP000735302">
    <property type="component" value="Unassembled WGS sequence"/>
</dbReference>
<evidence type="ECO:0000256" key="2">
    <source>
        <dbReference type="SAM" id="SignalP"/>
    </source>
</evidence>
<keyword evidence="1" id="KW-1015">Disulfide bond</keyword>
<protein>
    <recommendedName>
        <fullName evidence="3">C-type lectin domain-containing protein</fullName>
    </recommendedName>
</protein>
<accession>A0AAV4C8T2</accession>